<evidence type="ECO:0000313" key="9">
    <source>
        <dbReference type="Proteomes" id="UP000027058"/>
    </source>
</evidence>
<sequence>MKRFFKKVKNLVKLTMVMCFLSISSFATTNANMIWEKNTKDISASVSGPVAMGIGTIAIVVAALGWAITDGGSMTEKAKIAFENQVLNISKALHTWKILSFICLGIAFLALSGNIYLSTRSTLIPYVIEVDEVGNAKAINPAYQKNYEPEEEFLIYSLKEFVRNFRWISLDPVVQNSLYSKAMNVLTEPMQEKLREISSEENLSSLIQERYIKDVQINSAIKVAGTKNTYQIKWREILYSPSGDILLNKTLVGIFTVSIEQPKTLQELDRNPLGIDIIWQTIENKQKFISQVMISKSPIRIAEDVDESTLSYVEIKILLRGILKKWTMPLRNWGNVYGEFSIMYEGRFEEN</sequence>
<comment type="subcellular location">
    <subcellularLocation>
        <location evidence="1">Membrane</location>
        <topology evidence="1">Single-pass membrane protein</topology>
    </subcellularLocation>
</comment>
<dbReference type="EMBL" id="JAAH01000157">
    <property type="protein sequence ID" value="KDE69850.1"/>
    <property type="molecule type" value="Genomic_DNA"/>
</dbReference>
<name>A0AB73C0I1_9FUSO</name>
<keyword evidence="3 5" id="KW-1133">Transmembrane helix</keyword>
<feature type="transmembrane region" description="Helical" evidence="5">
    <location>
        <begin position="98"/>
        <end position="117"/>
    </location>
</feature>
<dbReference type="InterPro" id="IPR032710">
    <property type="entry name" value="NTF2-like_dom_sf"/>
</dbReference>
<feature type="signal peptide" evidence="6">
    <location>
        <begin position="1"/>
        <end position="27"/>
    </location>
</feature>
<evidence type="ECO:0000256" key="1">
    <source>
        <dbReference type="ARBA" id="ARBA00004167"/>
    </source>
</evidence>
<comment type="caution">
    <text evidence="8">The sequence shown here is derived from an EMBL/GenBank/DDBJ whole genome shotgun (WGS) entry which is preliminary data.</text>
</comment>
<organism evidence="8 9">
    <name type="scientific">Fusobacterium necrophorum DJ-2</name>
    <dbReference type="NCBI Taxonomy" id="1441737"/>
    <lineage>
        <taxon>Bacteria</taxon>
        <taxon>Fusobacteriati</taxon>
        <taxon>Fusobacteriota</taxon>
        <taxon>Fusobacteriia</taxon>
        <taxon>Fusobacteriales</taxon>
        <taxon>Fusobacteriaceae</taxon>
        <taxon>Fusobacterium</taxon>
    </lineage>
</organism>
<evidence type="ECO:0000256" key="6">
    <source>
        <dbReference type="SAM" id="SignalP"/>
    </source>
</evidence>
<dbReference type="InterPro" id="IPR035658">
    <property type="entry name" value="TrbF"/>
</dbReference>
<keyword evidence="2 5" id="KW-0812">Transmembrane</keyword>
<dbReference type="GO" id="GO:0016020">
    <property type="term" value="C:membrane"/>
    <property type="evidence" value="ECO:0007669"/>
    <property type="project" value="UniProtKB-SubCell"/>
</dbReference>
<reference evidence="8 9" key="1">
    <citation type="submission" date="2014-01" db="EMBL/GenBank/DDBJ databases">
        <title>Comparative genomics of Fusobacterium necrophorum wild isolates.</title>
        <authorList>
            <person name="Kittichotirat W."/>
            <person name="Bumgarner R.E."/>
            <person name="Lawrence P."/>
        </authorList>
    </citation>
    <scope>NUCLEOTIDE SEQUENCE [LARGE SCALE GENOMIC DNA]</scope>
    <source>
        <strain evidence="8 9">DJ-2</strain>
    </source>
</reference>
<dbReference type="Proteomes" id="UP000027058">
    <property type="component" value="Unassembled WGS sequence"/>
</dbReference>
<dbReference type="AlphaFoldDB" id="A0AB73C0I1"/>
<accession>A0AB73C0I1</accession>
<proteinExistence type="predicted"/>
<dbReference type="CDD" id="cd16425">
    <property type="entry name" value="TrbF"/>
    <property type="match status" value="1"/>
</dbReference>
<evidence type="ECO:0000256" key="5">
    <source>
        <dbReference type="SAM" id="Phobius"/>
    </source>
</evidence>
<dbReference type="SUPFAM" id="SSF54427">
    <property type="entry name" value="NTF2-like"/>
    <property type="match status" value="1"/>
</dbReference>
<evidence type="ECO:0000313" key="8">
    <source>
        <dbReference type="EMBL" id="KDE69850.1"/>
    </source>
</evidence>
<keyword evidence="6" id="KW-0732">Signal</keyword>
<keyword evidence="4 5" id="KW-0472">Membrane</keyword>
<evidence type="ECO:0000259" key="7">
    <source>
        <dbReference type="Pfam" id="PF04335"/>
    </source>
</evidence>
<evidence type="ECO:0000256" key="2">
    <source>
        <dbReference type="ARBA" id="ARBA00022692"/>
    </source>
</evidence>
<dbReference type="InterPro" id="IPR007430">
    <property type="entry name" value="VirB8"/>
</dbReference>
<protein>
    <submittedName>
        <fullName evidence="8">Conjugal transfer protein TrbF</fullName>
    </submittedName>
</protein>
<evidence type="ECO:0000256" key="3">
    <source>
        <dbReference type="ARBA" id="ARBA00022989"/>
    </source>
</evidence>
<gene>
    <name evidence="8" type="ORF">FUSO8_10855</name>
</gene>
<feature type="chain" id="PRO_5044490619" evidence="6">
    <location>
        <begin position="28"/>
        <end position="351"/>
    </location>
</feature>
<evidence type="ECO:0000256" key="4">
    <source>
        <dbReference type="ARBA" id="ARBA00023136"/>
    </source>
</evidence>
<dbReference type="Pfam" id="PF04335">
    <property type="entry name" value="VirB8"/>
    <property type="match status" value="1"/>
</dbReference>
<feature type="domain" description="Bacterial virulence protein VirB8" evidence="7">
    <location>
        <begin position="94"/>
        <end position="277"/>
    </location>
</feature>
<feature type="transmembrane region" description="Helical" evidence="5">
    <location>
        <begin position="51"/>
        <end position="69"/>
    </location>
</feature>
<dbReference type="Gene3D" id="3.10.450.230">
    <property type="entry name" value="VirB8 protein"/>
    <property type="match status" value="1"/>
</dbReference>